<dbReference type="RefSeq" id="YP_001497643.1">
    <property type="nucleotide sequence ID" value="NC_009898.1"/>
</dbReference>
<dbReference type="GeneID" id="5659325"/>
<evidence type="ECO:0000313" key="1">
    <source>
        <dbReference type="EMBL" id="ABT14846.1"/>
    </source>
</evidence>
<organismHost>
    <name type="scientific">Chlorella</name>
    <dbReference type="NCBI Taxonomy" id="3071"/>
</organismHost>
<keyword evidence="2" id="KW-1185">Reference proteome</keyword>
<name>A7IWX2_PBCVN</name>
<gene>
    <name evidence="1" type="primary">b447R</name>
    <name evidence="1" type="ORF">NY2A_b447R</name>
</gene>
<dbReference type="KEGG" id="vg:5659325"/>
<protein>
    <submittedName>
        <fullName evidence="1">Uncharacterized protein b447R</fullName>
    </submittedName>
</protein>
<proteinExistence type="predicted"/>
<organism evidence="1 2">
    <name type="scientific">Paramecium bursaria Chlorella virus NY2A</name>
    <name type="common">PBCV-NY2A</name>
    <dbReference type="NCBI Taxonomy" id="46021"/>
    <lineage>
        <taxon>Viruses</taxon>
        <taxon>Varidnaviria</taxon>
        <taxon>Bamfordvirae</taxon>
        <taxon>Nucleocytoviricota</taxon>
        <taxon>Megaviricetes</taxon>
        <taxon>Algavirales</taxon>
        <taxon>Phycodnaviridae</taxon>
        <taxon>Chlorovirus</taxon>
        <taxon>Chlorovirus americanus</taxon>
    </lineage>
</organism>
<reference evidence="1 2" key="1">
    <citation type="journal article" date="2007" name="Virology">
        <title>Sequence and annotation of the 369-kb NY-2A and the 345-kb AR158 viruses that infect Chlorella NC64A.</title>
        <authorList>
            <person name="Fitzgerald L.A."/>
            <person name="Graves M.V."/>
            <person name="Li X."/>
            <person name="Feldblyum T."/>
            <person name="Nierman W.C."/>
            <person name="Van Etten J.L."/>
        </authorList>
    </citation>
    <scope>NUCLEOTIDE SEQUENCE [LARGE SCALE GENOMIC DNA]</scope>
    <source>
        <strain evidence="1 2">NY-2A</strain>
    </source>
</reference>
<sequence>MMVNMKYSTTTPSIRTESSSAKMMVDLRHHMLIMDTRISMSEKTRNHILVVSLVLYSRRSSALLLI</sequence>
<evidence type="ECO:0000313" key="2">
    <source>
        <dbReference type="Proteomes" id="UP000202419"/>
    </source>
</evidence>
<dbReference type="Proteomes" id="UP000202419">
    <property type="component" value="Segment"/>
</dbReference>
<accession>A7IWX2</accession>
<dbReference type="EMBL" id="DQ491002">
    <property type="protein sequence ID" value="ABT14846.1"/>
    <property type="molecule type" value="Genomic_DNA"/>
</dbReference>